<protein>
    <submittedName>
        <fullName evidence="2">Uncharacterized protein</fullName>
    </submittedName>
</protein>
<dbReference type="Proteomes" id="UP001219525">
    <property type="component" value="Unassembled WGS sequence"/>
</dbReference>
<organism evidence="2 3">
    <name type="scientific">Mycena pura</name>
    <dbReference type="NCBI Taxonomy" id="153505"/>
    <lineage>
        <taxon>Eukaryota</taxon>
        <taxon>Fungi</taxon>
        <taxon>Dikarya</taxon>
        <taxon>Basidiomycota</taxon>
        <taxon>Agaricomycotina</taxon>
        <taxon>Agaricomycetes</taxon>
        <taxon>Agaricomycetidae</taxon>
        <taxon>Agaricales</taxon>
        <taxon>Marasmiineae</taxon>
        <taxon>Mycenaceae</taxon>
        <taxon>Mycena</taxon>
    </lineage>
</organism>
<dbReference type="AlphaFoldDB" id="A0AAD6VPU5"/>
<feature type="region of interest" description="Disordered" evidence="1">
    <location>
        <begin position="102"/>
        <end position="121"/>
    </location>
</feature>
<keyword evidence="3" id="KW-1185">Reference proteome</keyword>
<gene>
    <name evidence="2" type="ORF">GGX14DRAFT_562111</name>
</gene>
<dbReference type="EMBL" id="JARJCW010000015">
    <property type="protein sequence ID" value="KAJ7216543.1"/>
    <property type="molecule type" value="Genomic_DNA"/>
</dbReference>
<accession>A0AAD6VPU5</accession>
<feature type="region of interest" description="Disordered" evidence="1">
    <location>
        <begin position="74"/>
        <end position="95"/>
    </location>
</feature>
<evidence type="ECO:0000313" key="3">
    <source>
        <dbReference type="Proteomes" id="UP001219525"/>
    </source>
</evidence>
<evidence type="ECO:0000256" key="1">
    <source>
        <dbReference type="SAM" id="MobiDB-lite"/>
    </source>
</evidence>
<comment type="caution">
    <text evidence="2">The sequence shown here is derived from an EMBL/GenBank/DDBJ whole genome shotgun (WGS) entry which is preliminary data.</text>
</comment>
<sequence length="289" mass="31519">MAPGRKVDPFYDAHFTIVATKDDKLKRRIYSRNYCGTDLEHCDNRLASHLAGAEKCKKAPVTAHTGAHILMAAKKSGKQAAPDSESDESPETVSDAVATVTCAEPSSSKPPKKKQKQSRQNTMSTLFLDSEHNWVHLELVDMLMSWSYSGTLLINGWEDELHRSLYGTAAARVDEPTIVMGLHDVMGNRGNASKVLSPMSLPAVPTSLHTRPSSSLLHLRRCALYLSSSSFPAAHPSLVDPSRLTPPFLALDQTVSLATVSGEWEEAARDVLWVLCRLCAAAEARAIKA</sequence>
<proteinExistence type="predicted"/>
<reference evidence="2" key="1">
    <citation type="submission" date="2023-03" db="EMBL/GenBank/DDBJ databases">
        <title>Massive genome expansion in bonnet fungi (Mycena s.s.) driven by repeated elements and novel gene families across ecological guilds.</title>
        <authorList>
            <consortium name="Lawrence Berkeley National Laboratory"/>
            <person name="Harder C.B."/>
            <person name="Miyauchi S."/>
            <person name="Viragh M."/>
            <person name="Kuo A."/>
            <person name="Thoen E."/>
            <person name="Andreopoulos B."/>
            <person name="Lu D."/>
            <person name="Skrede I."/>
            <person name="Drula E."/>
            <person name="Henrissat B."/>
            <person name="Morin E."/>
            <person name="Kohler A."/>
            <person name="Barry K."/>
            <person name="LaButti K."/>
            <person name="Morin E."/>
            <person name="Salamov A."/>
            <person name="Lipzen A."/>
            <person name="Mereny Z."/>
            <person name="Hegedus B."/>
            <person name="Baldrian P."/>
            <person name="Stursova M."/>
            <person name="Weitz H."/>
            <person name="Taylor A."/>
            <person name="Grigoriev I.V."/>
            <person name="Nagy L.G."/>
            <person name="Martin F."/>
            <person name="Kauserud H."/>
        </authorList>
    </citation>
    <scope>NUCLEOTIDE SEQUENCE</scope>
    <source>
        <strain evidence="2">9144</strain>
    </source>
</reference>
<evidence type="ECO:0000313" key="2">
    <source>
        <dbReference type="EMBL" id="KAJ7216543.1"/>
    </source>
</evidence>
<name>A0AAD6VPU5_9AGAR</name>